<organism evidence="2 3">
    <name type="scientific">Seminavis robusta</name>
    <dbReference type="NCBI Taxonomy" id="568900"/>
    <lineage>
        <taxon>Eukaryota</taxon>
        <taxon>Sar</taxon>
        <taxon>Stramenopiles</taxon>
        <taxon>Ochrophyta</taxon>
        <taxon>Bacillariophyta</taxon>
        <taxon>Bacillariophyceae</taxon>
        <taxon>Bacillariophycidae</taxon>
        <taxon>Naviculales</taxon>
        <taxon>Naviculaceae</taxon>
        <taxon>Seminavis</taxon>
    </lineage>
</organism>
<evidence type="ECO:0000259" key="1">
    <source>
        <dbReference type="Pfam" id="PF01266"/>
    </source>
</evidence>
<feature type="domain" description="FAD dependent oxidoreductase" evidence="1">
    <location>
        <begin position="59"/>
        <end position="489"/>
    </location>
</feature>
<dbReference type="GO" id="GO:0005737">
    <property type="term" value="C:cytoplasm"/>
    <property type="evidence" value="ECO:0007669"/>
    <property type="project" value="TreeGrafter"/>
</dbReference>
<name>A0A9N8HP96_9STRA</name>
<proteinExistence type="predicted"/>
<dbReference type="InterPro" id="IPR036188">
    <property type="entry name" value="FAD/NAD-bd_sf"/>
</dbReference>
<keyword evidence="3" id="KW-1185">Reference proteome</keyword>
<evidence type="ECO:0000313" key="3">
    <source>
        <dbReference type="Proteomes" id="UP001153069"/>
    </source>
</evidence>
<dbReference type="OrthoDB" id="498204at2759"/>
<dbReference type="Pfam" id="PF01266">
    <property type="entry name" value="DAO"/>
    <property type="match status" value="1"/>
</dbReference>
<dbReference type="Gene3D" id="3.50.50.60">
    <property type="entry name" value="FAD/NAD(P)-binding domain"/>
    <property type="match status" value="2"/>
</dbReference>
<protein>
    <submittedName>
        <fullName evidence="2">D-amino acid dehydrogenase</fullName>
    </submittedName>
</protein>
<dbReference type="InterPro" id="IPR006076">
    <property type="entry name" value="FAD-dep_OxRdtase"/>
</dbReference>
<gene>
    <name evidence="2" type="ORF">SEMRO_883_G215510.1</name>
</gene>
<dbReference type="PANTHER" id="PTHR13847">
    <property type="entry name" value="SARCOSINE DEHYDROGENASE-RELATED"/>
    <property type="match status" value="1"/>
</dbReference>
<evidence type="ECO:0000313" key="2">
    <source>
        <dbReference type="EMBL" id="CAB9517828.1"/>
    </source>
</evidence>
<dbReference type="AlphaFoldDB" id="A0A9N8HP96"/>
<dbReference type="SUPFAM" id="SSF51905">
    <property type="entry name" value="FAD/NAD(P)-binding domain"/>
    <property type="match status" value="1"/>
</dbReference>
<sequence>MSMTSMIGKAVGLGSVGLGASAIFRYQQILQREEQLPSKAHPLLPGVANSNSSNGKKNAIVIGGGVVGVTAAYKLALAGHSVALLEPRSEPGQECSACAAGGMQRSNPTVDKDTWMAVLQSIAPWKSGSGDFKFFHIDWWKTLSDPLFARWIFTFTRTSLFPGPEQQDKQQQMLAFTKYAVEDMVKMMKDPNDNMAVKSGFNPRGSLNLSYQQPAQTKTVSHPSGSIKRAVEPVQELINDQITEQEPSIIFQTVKPTTAKFQYESCAASSERFTQELAQRCKDLGVTFLYDTTVKAIQVDQKDNSTNNNNNNKPRISQLVTNRGVVHVPENTDVVVAAGAWVPHVLALLDLYAPVYPLKGYAMSVSAKDALASNKLLKEQDLPSRIVSDKYMFTSRLGDEIRITSIGEFSGWSTVPNQSVEAEVRREAVRQFPQLQSLIEKAPTRCGHRPYVSDGILLLGRADTHENLLVSCGPGSNGWKLAMGSGEVIQRLVSGDTEEQISQDLGFDVRTFSPGNGRVSKAPLFAKLCRARWDL</sequence>
<dbReference type="SUPFAM" id="SSF54373">
    <property type="entry name" value="FAD-linked reductases, C-terminal domain"/>
    <property type="match status" value="1"/>
</dbReference>
<dbReference type="EMBL" id="CAICTM010000882">
    <property type="protein sequence ID" value="CAB9517828.1"/>
    <property type="molecule type" value="Genomic_DNA"/>
</dbReference>
<comment type="caution">
    <text evidence="2">The sequence shown here is derived from an EMBL/GenBank/DDBJ whole genome shotgun (WGS) entry which is preliminary data.</text>
</comment>
<dbReference type="Gene3D" id="3.30.9.10">
    <property type="entry name" value="D-Amino Acid Oxidase, subunit A, domain 2"/>
    <property type="match status" value="1"/>
</dbReference>
<accession>A0A9N8HP96</accession>
<dbReference type="Proteomes" id="UP001153069">
    <property type="component" value="Unassembled WGS sequence"/>
</dbReference>
<reference evidence="2" key="1">
    <citation type="submission" date="2020-06" db="EMBL/GenBank/DDBJ databases">
        <authorList>
            <consortium name="Plant Systems Biology data submission"/>
        </authorList>
    </citation>
    <scope>NUCLEOTIDE SEQUENCE</scope>
    <source>
        <strain evidence="2">D6</strain>
    </source>
</reference>